<proteinExistence type="predicted"/>
<evidence type="ECO:0000313" key="2">
    <source>
        <dbReference type="Proteomes" id="UP000807769"/>
    </source>
</evidence>
<sequence length="569" mass="64019">MDSNILNNSSEFALVEKRIRALTTILAKMGHRQEPSFDLQQVPSLLRHFVYLLTPGDVFSPEVKKAIAATGAIVHDGVNERFQTLMVTQNLYPRSSLTESKLEEVTKSRNQFKKSLPLLIIISNNDVPLNEHISEIWTALASYEPSTDNYIALSRFVINCCRRKLFTRIFLYQKTWHVHVAQKLADWTPAANELPETHWLDAPHWFSLIHLPPDKYVPKRKQGPPDNQVTQLEFSSNTVHLWASFLGHLILTLESHAVEAQKMENEGDTLGFKTAMGKVSDYCAALYCFVSWGAGVVKTLLTKTTLASKFNGFTNGDDLYDSDESDDLNPEPHESSGRRVLRYLKGIVAWHAAISIAYDADIFQITRSELSLSLLEIPHASFDIANLDDIYEAYFNVISLKPSIAYEDLTKPILKRHLPQTFSGTVHAEATLMSLLTYFSSSSSRVAFDMPLRDDHVAALDKLLEPASLIINATTENVVAVGRKCCWCCDRLHFELLKANGTQFKFPGSNGVIYPWSPPRVGVDVKVLQRLEDALFQELHAVISDQSDLLYRPSSGAYLHFSPLEVCGF</sequence>
<keyword evidence="2" id="KW-1185">Reference proteome</keyword>
<name>A0A9P7DX97_9AGAM</name>
<dbReference type="OrthoDB" id="2626367at2759"/>
<dbReference type="Proteomes" id="UP000807769">
    <property type="component" value="Unassembled WGS sequence"/>
</dbReference>
<accession>A0A9P7DX97</accession>
<evidence type="ECO:0000313" key="1">
    <source>
        <dbReference type="EMBL" id="KAG1805175.1"/>
    </source>
</evidence>
<dbReference type="EMBL" id="JABBWG010000055">
    <property type="protein sequence ID" value="KAG1805175.1"/>
    <property type="molecule type" value="Genomic_DNA"/>
</dbReference>
<gene>
    <name evidence="1" type="ORF">BJ212DRAFT_1469153</name>
</gene>
<organism evidence="1 2">
    <name type="scientific">Suillus subaureus</name>
    <dbReference type="NCBI Taxonomy" id="48587"/>
    <lineage>
        <taxon>Eukaryota</taxon>
        <taxon>Fungi</taxon>
        <taxon>Dikarya</taxon>
        <taxon>Basidiomycota</taxon>
        <taxon>Agaricomycotina</taxon>
        <taxon>Agaricomycetes</taxon>
        <taxon>Agaricomycetidae</taxon>
        <taxon>Boletales</taxon>
        <taxon>Suillineae</taxon>
        <taxon>Suillaceae</taxon>
        <taxon>Suillus</taxon>
    </lineage>
</organism>
<reference evidence="1" key="1">
    <citation type="journal article" date="2020" name="New Phytol.">
        <title>Comparative genomics reveals dynamic genome evolution in host specialist ectomycorrhizal fungi.</title>
        <authorList>
            <person name="Lofgren L.A."/>
            <person name="Nguyen N.H."/>
            <person name="Vilgalys R."/>
            <person name="Ruytinx J."/>
            <person name="Liao H.L."/>
            <person name="Branco S."/>
            <person name="Kuo A."/>
            <person name="LaButti K."/>
            <person name="Lipzen A."/>
            <person name="Andreopoulos W."/>
            <person name="Pangilinan J."/>
            <person name="Riley R."/>
            <person name="Hundley H."/>
            <person name="Na H."/>
            <person name="Barry K."/>
            <person name="Grigoriev I.V."/>
            <person name="Stajich J.E."/>
            <person name="Kennedy P.G."/>
        </authorList>
    </citation>
    <scope>NUCLEOTIDE SEQUENCE</scope>
    <source>
        <strain evidence="1">MN1</strain>
    </source>
</reference>
<dbReference type="AlphaFoldDB" id="A0A9P7DX97"/>
<dbReference type="RefSeq" id="XP_041187097.1">
    <property type="nucleotide sequence ID" value="XM_041339003.1"/>
</dbReference>
<comment type="caution">
    <text evidence="1">The sequence shown here is derived from an EMBL/GenBank/DDBJ whole genome shotgun (WGS) entry which is preliminary data.</text>
</comment>
<dbReference type="GeneID" id="64633019"/>
<protein>
    <submittedName>
        <fullName evidence="1">Uncharacterized protein</fullName>
    </submittedName>
</protein>